<accession>A0A7J5UTB2</accession>
<keyword evidence="3" id="KW-1185">Reference proteome</keyword>
<dbReference type="AlphaFoldDB" id="A0A7J5UTB2"/>
<reference evidence="2 3" key="1">
    <citation type="submission" date="2019-10" db="EMBL/GenBank/DDBJ databases">
        <title>Georgenia wutianyii sp. nov. and Georgenia yuyongxinii sp. nov. isolated from plateau pika (Ochotona curzoniae) in the Qinghai-Tibet plateau of China.</title>
        <authorList>
            <person name="Tian Z."/>
        </authorList>
    </citation>
    <scope>NUCLEOTIDE SEQUENCE [LARGE SCALE GENOMIC DNA]</scope>
    <source>
        <strain evidence="2 3">DSM 21501</strain>
    </source>
</reference>
<proteinExistence type="predicted"/>
<evidence type="ECO:0000313" key="3">
    <source>
        <dbReference type="Proteomes" id="UP000451860"/>
    </source>
</evidence>
<protein>
    <submittedName>
        <fullName evidence="2">Uncharacterized protein</fullName>
    </submittedName>
</protein>
<dbReference type="RefSeq" id="WP_152203028.1">
    <property type="nucleotide sequence ID" value="NZ_VUKF01000021.1"/>
</dbReference>
<feature type="region of interest" description="Disordered" evidence="1">
    <location>
        <begin position="1"/>
        <end position="68"/>
    </location>
</feature>
<dbReference type="Proteomes" id="UP000451860">
    <property type="component" value="Unassembled WGS sequence"/>
</dbReference>
<sequence>MTSRIRSAEVLMARPSRNATPLGAITDDGHLRPTDHPGAAAGLGGDVDESAAAPAPAHLPVARTRDGA</sequence>
<comment type="caution">
    <text evidence="2">The sequence shown here is derived from an EMBL/GenBank/DDBJ whole genome shotgun (WGS) entry which is preliminary data.</text>
</comment>
<evidence type="ECO:0000256" key="1">
    <source>
        <dbReference type="SAM" id="MobiDB-lite"/>
    </source>
</evidence>
<dbReference type="EMBL" id="WHJE01000009">
    <property type="protein sequence ID" value="KAE8765503.1"/>
    <property type="molecule type" value="Genomic_DNA"/>
</dbReference>
<dbReference type="OrthoDB" id="9802699at2"/>
<gene>
    <name evidence="2" type="ORF">GB883_03695</name>
</gene>
<evidence type="ECO:0000313" key="2">
    <source>
        <dbReference type="EMBL" id="KAE8765503.1"/>
    </source>
</evidence>
<organism evidence="2 3">
    <name type="scientific">Georgenia thermotolerans</name>
    <dbReference type="NCBI Taxonomy" id="527326"/>
    <lineage>
        <taxon>Bacteria</taxon>
        <taxon>Bacillati</taxon>
        <taxon>Actinomycetota</taxon>
        <taxon>Actinomycetes</taxon>
        <taxon>Micrococcales</taxon>
        <taxon>Bogoriellaceae</taxon>
        <taxon>Georgenia</taxon>
    </lineage>
</organism>
<name>A0A7J5UTB2_9MICO</name>